<dbReference type="PANTHER" id="PTHR47359">
    <property type="entry name" value="PEPTIDOGLYCAN DL-ENDOPEPTIDASE CWLO"/>
    <property type="match status" value="1"/>
</dbReference>
<sequence>MAALAAGIDPIAAAQLILRHVPAPLPQLPFLSTPDFSAIEPLAAFVGAHPAGQTLRNAANLLGKDRDTIVKMFGQASSLVFFAAKDLSNIVVDLIRDTQPLLPLLLNPATAIGAGIKIAAQVAWAVTQAGLTLNGLANDLAPLAKQLSEIVAHAASQPAIAASSQAKAAMYELERLITARELPHAKNEVTQLAAVQQAGPPPSRGGSATGEAAVAAAKQQLGTRYAWGGSAPGGFDCSGLTSWAYRQAGVELPRLAQEQNIGQQVRYEDLQPGDLAVWDGHVAMYAGDGMLIEAGDPVQMNPVRTENMGMAFKGFWRPTA</sequence>
<accession>A0AAW5HTT3</accession>
<gene>
    <name evidence="6" type="ORF">JMN37_02180</name>
</gene>
<dbReference type="GO" id="GO:0006508">
    <property type="term" value="P:proteolysis"/>
    <property type="evidence" value="ECO:0007669"/>
    <property type="project" value="UniProtKB-KW"/>
</dbReference>
<dbReference type="RefSeq" id="WP_252930952.1">
    <property type="nucleotide sequence ID" value="NZ_JAEUWV010000002.1"/>
</dbReference>
<dbReference type="InterPro" id="IPR038765">
    <property type="entry name" value="Papain-like_cys_pep_sf"/>
</dbReference>
<evidence type="ECO:0000256" key="1">
    <source>
        <dbReference type="ARBA" id="ARBA00007074"/>
    </source>
</evidence>
<evidence type="ECO:0000313" key="7">
    <source>
        <dbReference type="Proteomes" id="UP001205920"/>
    </source>
</evidence>
<proteinExistence type="inferred from homology"/>
<keyword evidence="7" id="KW-1185">Reference proteome</keyword>
<keyword evidence="4" id="KW-0788">Thiol protease</keyword>
<dbReference type="PANTHER" id="PTHR47359:SF3">
    <property type="entry name" value="NLP_P60 DOMAIN-CONTAINING PROTEIN-RELATED"/>
    <property type="match status" value="1"/>
</dbReference>
<dbReference type="AlphaFoldDB" id="A0AAW5HTT3"/>
<dbReference type="Pfam" id="PF00877">
    <property type="entry name" value="NLPC_P60"/>
    <property type="match status" value="1"/>
</dbReference>
<dbReference type="PROSITE" id="PS51935">
    <property type="entry name" value="NLPC_P60"/>
    <property type="match status" value="1"/>
</dbReference>
<evidence type="ECO:0000256" key="4">
    <source>
        <dbReference type="ARBA" id="ARBA00022807"/>
    </source>
</evidence>
<name>A0AAW5HTT3_9CORY</name>
<comment type="similarity">
    <text evidence="1">Belongs to the peptidase C40 family.</text>
</comment>
<dbReference type="InterPro" id="IPR051794">
    <property type="entry name" value="PG_Endopeptidase_C40"/>
</dbReference>
<dbReference type="SUPFAM" id="SSF54001">
    <property type="entry name" value="Cysteine proteinases"/>
    <property type="match status" value="1"/>
</dbReference>
<organism evidence="6 7">
    <name type="scientific">Corynebacterium lipophilum</name>
    <dbReference type="NCBI Taxonomy" id="2804918"/>
    <lineage>
        <taxon>Bacteria</taxon>
        <taxon>Bacillati</taxon>
        <taxon>Actinomycetota</taxon>
        <taxon>Actinomycetes</taxon>
        <taxon>Mycobacteriales</taxon>
        <taxon>Corynebacteriaceae</taxon>
        <taxon>Corynebacterium</taxon>
    </lineage>
</organism>
<evidence type="ECO:0000313" key="6">
    <source>
        <dbReference type="EMBL" id="MCO6393797.1"/>
    </source>
</evidence>
<evidence type="ECO:0000256" key="3">
    <source>
        <dbReference type="ARBA" id="ARBA00022801"/>
    </source>
</evidence>
<dbReference type="GO" id="GO:0008234">
    <property type="term" value="F:cysteine-type peptidase activity"/>
    <property type="evidence" value="ECO:0007669"/>
    <property type="project" value="UniProtKB-KW"/>
</dbReference>
<dbReference type="Gene3D" id="3.90.1720.10">
    <property type="entry name" value="endopeptidase domain like (from Nostoc punctiforme)"/>
    <property type="match status" value="1"/>
</dbReference>
<dbReference type="InterPro" id="IPR000064">
    <property type="entry name" value="NLP_P60_dom"/>
</dbReference>
<dbReference type="Proteomes" id="UP001205920">
    <property type="component" value="Unassembled WGS sequence"/>
</dbReference>
<protein>
    <submittedName>
        <fullName evidence="6">C40 family peptidase</fullName>
    </submittedName>
</protein>
<keyword evidence="2" id="KW-0645">Protease</keyword>
<evidence type="ECO:0000259" key="5">
    <source>
        <dbReference type="PROSITE" id="PS51935"/>
    </source>
</evidence>
<reference evidence="6 7" key="1">
    <citation type="submission" date="2021-01" db="EMBL/GenBank/DDBJ databases">
        <title>Identification and Characterization of Corynebacterium sp.</title>
        <authorList>
            <person name="Luo Q."/>
            <person name="Qu P."/>
            <person name="Chen Q."/>
        </authorList>
    </citation>
    <scope>NUCLEOTIDE SEQUENCE [LARGE SCALE GENOMIC DNA]</scope>
    <source>
        <strain evidence="6 7">MC-18</strain>
    </source>
</reference>
<keyword evidence="3" id="KW-0378">Hydrolase</keyword>
<feature type="domain" description="NlpC/P60" evidence="5">
    <location>
        <begin position="207"/>
        <end position="320"/>
    </location>
</feature>
<evidence type="ECO:0000256" key="2">
    <source>
        <dbReference type="ARBA" id="ARBA00022670"/>
    </source>
</evidence>
<comment type="caution">
    <text evidence="6">The sequence shown here is derived from an EMBL/GenBank/DDBJ whole genome shotgun (WGS) entry which is preliminary data.</text>
</comment>
<dbReference type="EMBL" id="JAEUWV010000002">
    <property type="protein sequence ID" value="MCO6393797.1"/>
    <property type="molecule type" value="Genomic_DNA"/>
</dbReference>